<sequence>MRNHRDFLYTSAATFEQIIKYRRKNMQSKIFFGCKFFYLYANVQVLPENSLWVRGEFYE</sequence>
<accession>A0A8S5UVB9</accession>
<name>A0A8S5UVB9_9CAUD</name>
<dbReference type="EMBL" id="BK016145">
    <property type="protein sequence ID" value="DAF98338.1"/>
    <property type="molecule type" value="Genomic_DNA"/>
</dbReference>
<evidence type="ECO:0000313" key="1">
    <source>
        <dbReference type="EMBL" id="DAF98338.1"/>
    </source>
</evidence>
<reference evidence="1" key="1">
    <citation type="journal article" date="2021" name="Proc. Natl. Acad. Sci. U.S.A.">
        <title>A Catalog of Tens of Thousands of Viruses from Human Metagenomes Reveals Hidden Associations with Chronic Diseases.</title>
        <authorList>
            <person name="Tisza M.J."/>
            <person name="Buck C.B."/>
        </authorList>
    </citation>
    <scope>NUCLEOTIDE SEQUENCE</scope>
    <source>
        <strain evidence="1">CtLx49</strain>
    </source>
</reference>
<organism evidence="1">
    <name type="scientific">Myoviridae sp. ctLx49</name>
    <dbReference type="NCBI Taxonomy" id="2825086"/>
    <lineage>
        <taxon>Viruses</taxon>
        <taxon>Duplodnaviria</taxon>
        <taxon>Heunggongvirae</taxon>
        <taxon>Uroviricota</taxon>
        <taxon>Caudoviricetes</taxon>
    </lineage>
</organism>
<protein>
    <submittedName>
        <fullName evidence="1">Uncharacterized protein</fullName>
    </submittedName>
</protein>
<proteinExistence type="predicted"/>